<dbReference type="Proteomes" id="UP000649617">
    <property type="component" value="Unassembled WGS sequence"/>
</dbReference>
<gene>
    <name evidence="2" type="ORF">SPIL2461_LOCUS18767</name>
</gene>
<accession>A0A812WD97</accession>
<evidence type="ECO:0000313" key="3">
    <source>
        <dbReference type="Proteomes" id="UP000649617"/>
    </source>
</evidence>
<sequence length="161" mass="17127">MAQPSCCGCFDNDTSADCADRTCPGQPSYPDPTARRGLLIRAAGLRTREHDVQDSSMANIETVRATFAIGALQGLGTCNPHDGSAPSRARSGDRHPSGGRRSELRTAAAGDAATRVWPGTRPSCWRRHTARASAPQRRRLGRQSPVGCHFISDAAAVKSSQ</sequence>
<feature type="region of interest" description="Disordered" evidence="1">
    <location>
        <begin position="77"/>
        <end position="122"/>
    </location>
</feature>
<name>A0A812WD97_SYMPI</name>
<dbReference type="EMBL" id="CAJNIZ010044058">
    <property type="protein sequence ID" value="CAE7676618.1"/>
    <property type="molecule type" value="Genomic_DNA"/>
</dbReference>
<keyword evidence="3" id="KW-1185">Reference proteome</keyword>
<reference evidence="2" key="1">
    <citation type="submission" date="2021-02" db="EMBL/GenBank/DDBJ databases">
        <authorList>
            <person name="Dougan E. K."/>
            <person name="Rhodes N."/>
            <person name="Thang M."/>
            <person name="Chan C."/>
        </authorList>
    </citation>
    <scope>NUCLEOTIDE SEQUENCE</scope>
</reference>
<comment type="caution">
    <text evidence="2">The sequence shown here is derived from an EMBL/GenBank/DDBJ whole genome shotgun (WGS) entry which is preliminary data.</text>
</comment>
<evidence type="ECO:0000256" key="1">
    <source>
        <dbReference type="SAM" id="MobiDB-lite"/>
    </source>
</evidence>
<organism evidence="2 3">
    <name type="scientific">Symbiodinium pilosum</name>
    <name type="common">Dinoflagellate</name>
    <dbReference type="NCBI Taxonomy" id="2952"/>
    <lineage>
        <taxon>Eukaryota</taxon>
        <taxon>Sar</taxon>
        <taxon>Alveolata</taxon>
        <taxon>Dinophyceae</taxon>
        <taxon>Suessiales</taxon>
        <taxon>Symbiodiniaceae</taxon>
        <taxon>Symbiodinium</taxon>
    </lineage>
</organism>
<dbReference type="AlphaFoldDB" id="A0A812WD97"/>
<evidence type="ECO:0000313" key="2">
    <source>
        <dbReference type="EMBL" id="CAE7676618.1"/>
    </source>
</evidence>
<dbReference type="OrthoDB" id="10526940at2759"/>
<feature type="compositionally biased region" description="Basic and acidic residues" evidence="1">
    <location>
        <begin position="90"/>
        <end position="104"/>
    </location>
</feature>
<protein>
    <submittedName>
        <fullName evidence="2">Uncharacterized protein</fullName>
    </submittedName>
</protein>
<proteinExistence type="predicted"/>